<accession>A0ABZ0USI6</accession>
<evidence type="ECO:0000259" key="1">
    <source>
        <dbReference type="PROSITE" id="PS51724"/>
    </source>
</evidence>
<reference evidence="2 3" key="1">
    <citation type="submission" date="2022-10" db="EMBL/GenBank/DDBJ databases">
        <title>Host association and intracellularity evolved multiple times independently in the Rickettsiales.</title>
        <authorList>
            <person name="Castelli M."/>
            <person name="Nardi T."/>
            <person name="Gammuto L."/>
            <person name="Bellinzona G."/>
            <person name="Sabaneyeva E."/>
            <person name="Potekhin A."/>
            <person name="Serra V."/>
            <person name="Petroni G."/>
            <person name="Sassera D."/>
        </authorList>
    </citation>
    <scope>NUCLEOTIDE SEQUENCE [LARGE SCALE GENOMIC DNA]</scope>
    <source>
        <strain evidence="2 3">Kr 154-4</strain>
    </source>
</reference>
<dbReference type="Gene3D" id="3.30.70.1070">
    <property type="entry name" value="Sporulation related repeat"/>
    <property type="match status" value="1"/>
</dbReference>
<gene>
    <name evidence="2" type="ORF">Trichorick_00495</name>
</gene>
<evidence type="ECO:0000313" key="3">
    <source>
        <dbReference type="Proteomes" id="UP001326613"/>
    </source>
</evidence>
<evidence type="ECO:0000313" key="2">
    <source>
        <dbReference type="EMBL" id="WPY00613.1"/>
    </source>
</evidence>
<dbReference type="EMBL" id="CP112932">
    <property type="protein sequence ID" value="WPY00613.1"/>
    <property type="molecule type" value="Genomic_DNA"/>
</dbReference>
<dbReference type="Pfam" id="PF05036">
    <property type="entry name" value="SPOR"/>
    <property type="match status" value="1"/>
</dbReference>
<keyword evidence="3" id="KW-1185">Reference proteome</keyword>
<dbReference type="InterPro" id="IPR007730">
    <property type="entry name" value="SPOR-like_dom"/>
</dbReference>
<organism evidence="2 3">
    <name type="scientific">Candidatus Trichorickettsia mobilis</name>
    <dbReference type="NCBI Taxonomy" id="1346319"/>
    <lineage>
        <taxon>Bacteria</taxon>
        <taxon>Pseudomonadati</taxon>
        <taxon>Pseudomonadota</taxon>
        <taxon>Alphaproteobacteria</taxon>
        <taxon>Rickettsiales</taxon>
        <taxon>Rickettsiaceae</taxon>
        <taxon>Rickettsieae</taxon>
        <taxon>Candidatus Trichorickettsia</taxon>
    </lineage>
</organism>
<feature type="domain" description="SPOR" evidence="1">
    <location>
        <begin position="146"/>
        <end position="231"/>
    </location>
</feature>
<proteinExistence type="predicted"/>
<protein>
    <submittedName>
        <fullName evidence="2">SPOR domain-containing protein</fullName>
    </submittedName>
</protein>
<sequence length="231" mass="26627">MKIVFSIILIGVISYFVYNNYFAFSIHEIITIYPDNTETKIKPLRTSEASLHSSDNLTDFITSKQHNYNKKIDLLPEPEQPLNIDFLFSRKQEEYLDPIDIIITDIVTGSKEPSPITTKSSTINSSLNITKVTEKTKELDKTLIRNTVKHKYTIQLASVKSEVEGIALWEKLKKRYPKLLVADEMIMQKIKDNQGKFYYILLVNGYNNLNQAKNICKQLAKSQQRCTVLTN</sequence>
<dbReference type="Proteomes" id="UP001326613">
    <property type="component" value="Chromosome"/>
</dbReference>
<name>A0ABZ0USI6_9RICK</name>
<dbReference type="RefSeq" id="WP_323738667.1">
    <property type="nucleotide sequence ID" value="NZ_CP112932.1"/>
</dbReference>
<dbReference type="PROSITE" id="PS51724">
    <property type="entry name" value="SPOR"/>
    <property type="match status" value="1"/>
</dbReference>
<dbReference type="InterPro" id="IPR036680">
    <property type="entry name" value="SPOR-like_sf"/>
</dbReference>